<dbReference type="GO" id="GO:0003723">
    <property type="term" value="F:RNA binding"/>
    <property type="evidence" value="ECO:0007669"/>
    <property type="project" value="InterPro"/>
</dbReference>
<dbReference type="PANTHER" id="PTHR47926">
    <property type="entry name" value="PENTATRICOPEPTIDE REPEAT-CONTAINING PROTEIN"/>
    <property type="match status" value="1"/>
</dbReference>
<keyword evidence="4" id="KW-1185">Reference proteome</keyword>
<protein>
    <recommendedName>
        <fullName evidence="5">Pentatricopeptide repeat-containing protein</fullName>
    </recommendedName>
</protein>
<evidence type="ECO:0000256" key="1">
    <source>
        <dbReference type="ARBA" id="ARBA00022737"/>
    </source>
</evidence>
<dbReference type="EMBL" id="CAXHTB010000013">
    <property type="protein sequence ID" value="CAL0318706.1"/>
    <property type="molecule type" value="Genomic_DNA"/>
</dbReference>
<dbReference type="InterPro" id="IPR046960">
    <property type="entry name" value="PPR_At4g14850-like_plant"/>
</dbReference>
<evidence type="ECO:0000313" key="3">
    <source>
        <dbReference type="EMBL" id="CAL0318706.1"/>
    </source>
</evidence>
<dbReference type="Gene3D" id="1.25.40.10">
    <property type="entry name" value="Tetratricopeptide repeat domain"/>
    <property type="match status" value="1"/>
</dbReference>
<organism evidence="3 4">
    <name type="scientific">Lupinus luteus</name>
    <name type="common">European yellow lupine</name>
    <dbReference type="NCBI Taxonomy" id="3873"/>
    <lineage>
        <taxon>Eukaryota</taxon>
        <taxon>Viridiplantae</taxon>
        <taxon>Streptophyta</taxon>
        <taxon>Embryophyta</taxon>
        <taxon>Tracheophyta</taxon>
        <taxon>Spermatophyta</taxon>
        <taxon>Magnoliopsida</taxon>
        <taxon>eudicotyledons</taxon>
        <taxon>Gunneridae</taxon>
        <taxon>Pentapetalae</taxon>
        <taxon>rosids</taxon>
        <taxon>fabids</taxon>
        <taxon>Fabales</taxon>
        <taxon>Fabaceae</taxon>
        <taxon>Papilionoideae</taxon>
        <taxon>50 kb inversion clade</taxon>
        <taxon>genistoids sensu lato</taxon>
        <taxon>core genistoids</taxon>
        <taxon>Genisteae</taxon>
        <taxon>Lupinus</taxon>
    </lineage>
</organism>
<proteinExistence type="predicted"/>
<sequence length="167" mass="19363">MEQTLIPNKSRLPLSLFPHNSTHFECHTSTRSCIDKDCITVGRELHARIGLVGKVDPFVETKLVSMYAKCGHLGEVWKVFFDEMRERNLFTWSAMIGACCRDRCWEEAVDLFYDMMRDGVSPDEFLMPKIVQACGKCRDLETVELIHSVQKSVWRKDIVIPSYELWS</sequence>
<gene>
    <name evidence="3" type="ORF">LLUT_LOCUS19766</name>
</gene>
<feature type="repeat" description="PPR" evidence="2">
    <location>
        <begin position="88"/>
        <end position="122"/>
    </location>
</feature>
<dbReference type="InterPro" id="IPR002885">
    <property type="entry name" value="PPR_rpt"/>
</dbReference>
<dbReference type="NCBIfam" id="TIGR00756">
    <property type="entry name" value="PPR"/>
    <property type="match status" value="1"/>
</dbReference>
<dbReference type="Pfam" id="PF01535">
    <property type="entry name" value="PPR"/>
    <property type="match status" value="2"/>
</dbReference>
<name>A0AAV1XAC8_LUPLU</name>
<dbReference type="Proteomes" id="UP001497480">
    <property type="component" value="Unassembled WGS sequence"/>
</dbReference>
<accession>A0AAV1XAC8</accession>
<keyword evidence="1" id="KW-0677">Repeat</keyword>
<dbReference type="InterPro" id="IPR011990">
    <property type="entry name" value="TPR-like_helical_dom_sf"/>
</dbReference>
<reference evidence="3 4" key="1">
    <citation type="submission" date="2024-03" db="EMBL/GenBank/DDBJ databases">
        <authorList>
            <person name="Martinez-Hernandez J."/>
        </authorList>
    </citation>
    <scope>NUCLEOTIDE SEQUENCE [LARGE SCALE GENOMIC DNA]</scope>
</reference>
<dbReference type="GO" id="GO:0009451">
    <property type="term" value="P:RNA modification"/>
    <property type="evidence" value="ECO:0007669"/>
    <property type="project" value="InterPro"/>
</dbReference>
<comment type="caution">
    <text evidence="3">The sequence shown here is derived from an EMBL/GenBank/DDBJ whole genome shotgun (WGS) entry which is preliminary data.</text>
</comment>
<evidence type="ECO:0008006" key="5">
    <source>
        <dbReference type="Google" id="ProtNLM"/>
    </source>
</evidence>
<dbReference type="PROSITE" id="PS51375">
    <property type="entry name" value="PPR"/>
    <property type="match status" value="1"/>
</dbReference>
<evidence type="ECO:0000313" key="4">
    <source>
        <dbReference type="Proteomes" id="UP001497480"/>
    </source>
</evidence>
<evidence type="ECO:0000256" key="2">
    <source>
        <dbReference type="PROSITE-ProRule" id="PRU00708"/>
    </source>
</evidence>
<dbReference type="AlphaFoldDB" id="A0AAV1XAC8"/>